<evidence type="ECO:0000313" key="2">
    <source>
        <dbReference type="EMBL" id="SFK46532.1"/>
    </source>
</evidence>
<keyword evidence="3" id="KW-1185">Reference proteome</keyword>
<gene>
    <name evidence="2" type="ORF">SAMN04488518_105225</name>
</gene>
<dbReference type="SUPFAM" id="SSF55729">
    <property type="entry name" value="Acyl-CoA N-acyltransferases (Nat)"/>
    <property type="match status" value="1"/>
</dbReference>
<dbReference type="Gene3D" id="3.40.630.30">
    <property type="match status" value="1"/>
</dbReference>
<feature type="domain" description="N-acetyltransferase" evidence="1">
    <location>
        <begin position="1"/>
        <end position="157"/>
    </location>
</feature>
<accession>A0A1I3ZQX8</accession>
<dbReference type="EMBL" id="FOSK01000005">
    <property type="protein sequence ID" value="SFK46532.1"/>
    <property type="molecule type" value="Genomic_DNA"/>
</dbReference>
<sequence length="160" mass="18111">MESLERTFTLSEMSKTPDFIPTIAHRIWQAWWRDKGVLQDEIEVKVRAALCPEAVPTAFVAHRNGTYLGSALLIESDFAARPHLTPWVAAVWTEEVHRREGIGTALVARMAQLAFESGHSRVYLCASDDNTPFYEKMGWRVLEYHVKQLNVLALDKPGSS</sequence>
<dbReference type="CDD" id="cd04301">
    <property type="entry name" value="NAT_SF"/>
    <property type="match status" value="1"/>
</dbReference>
<evidence type="ECO:0000313" key="3">
    <source>
        <dbReference type="Proteomes" id="UP000199598"/>
    </source>
</evidence>
<organism evidence="2 3">
    <name type="scientific">Pseudovibrio ascidiaceicola</name>
    <dbReference type="NCBI Taxonomy" id="285279"/>
    <lineage>
        <taxon>Bacteria</taxon>
        <taxon>Pseudomonadati</taxon>
        <taxon>Pseudomonadota</taxon>
        <taxon>Alphaproteobacteria</taxon>
        <taxon>Hyphomicrobiales</taxon>
        <taxon>Stappiaceae</taxon>
        <taxon>Pseudovibrio</taxon>
    </lineage>
</organism>
<reference evidence="2 3" key="1">
    <citation type="submission" date="2016-10" db="EMBL/GenBank/DDBJ databases">
        <authorList>
            <person name="Varghese N."/>
            <person name="Submissions S."/>
        </authorList>
    </citation>
    <scope>NUCLEOTIDE SEQUENCE [LARGE SCALE GENOMIC DNA]</scope>
    <source>
        <strain evidence="2 3">DSM 16392</strain>
    </source>
</reference>
<name>A0A1I3ZQX8_9HYPH</name>
<dbReference type="RefSeq" id="WP_093519523.1">
    <property type="nucleotide sequence ID" value="NZ_FOSK01000005.1"/>
</dbReference>
<dbReference type="Pfam" id="PF00583">
    <property type="entry name" value="Acetyltransf_1"/>
    <property type="match status" value="1"/>
</dbReference>
<evidence type="ECO:0000259" key="1">
    <source>
        <dbReference type="PROSITE" id="PS51186"/>
    </source>
</evidence>
<protein>
    <submittedName>
        <fullName evidence="2">Acetyltransferase (GNAT) domain-containing protein</fullName>
    </submittedName>
</protein>
<dbReference type="InterPro" id="IPR016181">
    <property type="entry name" value="Acyl_CoA_acyltransferase"/>
</dbReference>
<comment type="caution">
    <text evidence="2">The sequence shown here is derived from an EMBL/GenBank/DDBJ whole genome shotgun (WGS) entry which is preliminary data.</text>
</comment>
<proteinExistence type="predicted"/>
<dbReference type="Proteomes" id="UP000199598">
    <property type="component" value="Unassembled WGS sequence"/>
</dbReference>
<dbReference type="InterPro" id="IPR000182">
    <property type="entry name" value="GNAT_dom"/>
</dbReference>
<dbReference type="PROSITE" id="PS51186">
    <property type="entry name" value="GNAT"/>
    <property type="match status" value="1"/>
</dbReference>